<proteinExistence type="predicted"/>
<reference evidence="1" key="2">
    <citation type="submission" date="2016-03" db="EMBL/GenBank/DDBJ databases">
        <title>Genomic, physiological and proteomic characterization of the T5-like bacteriophage phiR2-01 infecting Yersinia enterocolitia.</title>
        <authorList>
            <person name="Pajunen M.I."/>
            <person name="Happonen L.J."/>
            <person name="Jun J.W."/>
            <person name="Malmstrom J."/>
            <person name="Nawaz A."/>
            <person name="Mattinen L."/>
            <person name="Skurnik M."/>
        </authorList>
    </citation>
    <scope>NUCLEOTIDE SEQUENCE</scope>
</reference>
<accession>I7LGY1</accession>
<dbReference type="OrthoDB" id="24069at10239"/>
<dbReference type="GeneID" id="27029010"/>
<evidence type="ECO:0000313" key="2">
    <source>
        <dbReference type="EMBL" id="CZT05375.1"/>
    </source>
</evidence>
<dbReference type="EMBL" id="HE956708">
    <property type="protein sequence ID" value="CZT05375.1"/>
    <property type="molecule type" value="Genomic_DNA"/>
</dbReference>
<keyword evidence="3" id="KW-1185">Reference proteome</keyword>
<dbReference type="EMBL" id="HE956708">
    <property type="protein sequence ID" value="CCI88434.2"/>
    <property type="molecule type" value="Genomic_DNA"/>
</dbReference>
<dbReference type="InterPro" id="IPR055839">
    <property type="entry name" value="DUF7416"/>
</dbReference>
<reference evidence="3" key="1">
    <citation type="submission" date="2012-06" db="EMBL/GenBank/DDBJ databases">
        <title>Genomic characterization of five bacteriophages specific for Yersinia species.</title>
        <authorList>
            <person name="Happonen L."/>
            <person name="Butcher S."/>
            <person name="Mattinen L."/>
            <person name="Nawaz A."/>
            <person name="Skurnik M."/>
        </authorList>
    </citation>
    <scope>NUCLEOTIDE SEQUENCE [LARGE SCALE GENOMIC DNA]</scope>
</reference>
<name>I7LGY1_9CAUD</name>
<evidence type="ECO:0000313" key="1">
    <source>
        <dbReference type="EMBL" id="CCI88434.2"/>
    </source>
</evidence>
<dbReference type="RefSeq" id="YP_009237925.1">
    <property type="nucleotide sequence ID" value="NC_019919.2"/>
</dbReference>
<dbReference type="Proteomes" id="UP000002908">
    <property type="component" value="Segment"/>
</dbReference>
<evidence type="ECO:0008006" key="4">
    <source>
        <dbReference type="Google" id="ProtNLM"/>
    </source>
</evidence>
<dbReference type="RefSeq" id="YP_007236985.2">
    <property type="nucleotide sequence ID" value="NC_019919.2"/>
</dbReference>
<dbReference type="Pfam" id="PF24188">
    <property type="entry name" value="DUF7416"/>
    <property type="match status" value="1"/>
</dbReference>
<dbReference type="KEGG" id="vg:14296689"/>
<organism evidence="1 3">
    <name type="scientific">Yersinia phage phiR2-01</name>
    <dbReference type="NCBI Taxonomy" id="1206557"/>
    <lineage>
        <taxon>Viruses</taxon>
        <taxon>Duplodnaviria</taxon>
        <taxon>Heunggongvirae</taxon>
        <taxon>Uroviricota</taxon>
        <taxon>Caudoviricetes</taxon>
        <taxon>Demerecviridae</taxon>
        <taxon>Markadamsvirinae</taxon>
        <taxon>Epseptimavirus</taxon>
        <taxon>Epseptimavirus R201</taxon>
    </lineage>
</organism>
<dbReference type="GeneID" id="14296689"/>
<sequence length="69" mass="8128">MIKSKNALVISAKPIAPHSKKVTMLLDILQPDMKRRFKYYKRGMQQGLPMIWDNMMSNLKEIHERNKNA</sequence>
<protein>
    <recommendedName>
        <fullName evidence="4">Phage protein</fullName>
    </recommendedName>
</protein>
<evidence type="ECO:0000313" key="3">
    <source>
        <dbReference type="Proteomes" id="UP000002908"/>
    </source>
</evidence>
<gene>
    <name evidence="1" type="primary">g006</name>
    <name evidence="1" type="ORF">BN79_006</name>
    <name evidence="2" type="ORF">BN79_179</name>
</gene>
<dbReference type="KEGG" id="vg:27029010"/>